<keyword evidence="2" id="KW-0472">Membrane</keyword>
<dbReference type="PANTHER" id="PTHR28635:SF1">
    <property type="entry name" value="TRANSMEMBRANE INNER EAR EXPRESSED PROTEIN"/>
    <property type="match status" value="1"/>
</dbReference>
<dbReference type="PANTHER" id="PTHR28635">
    <property type="entry name" value="TRANSMEMBRANE INNER EAR EXPRESSED PROTEIN"/>
    <property type="match status" value="1"/>
</dbReference>
<feature type="transmembrane region" description="Helical" evidence="2">
    <location>
        <begin position="29"/>
        <end position="51"/>
    </location>
</feature>
<evidence type="ECO:0000313" key="3">
    <source>
        <dbReference type="EMBL" id="CAG6633582.1"/>
    </source>
</evidence>
<keyword evidence="2" id="KW-0812">Transmembrane</keyword>
<name>A0A8D8QLY5_9HEMI</name>
<feature type="region of interest" description="Disordered" evidence="1">
    <location>
        <begin position="105"/>
        <end position="145"/>
    </location>
</feature>
<feature type="compositionally biased region" description="Basic and acidic residues" evidence="1">
    <location>
        <begin position="116"/>
        <end position="138"/>
    </location>
</feature>
<dbReference type="Pfam" id="PF16038">
    <property type="entry name" value="TMIE"/>
    <property type="match status" value="1"/>
</dbReference>
<reference evidence="3" key="1">
    <citation type="submission" date="2021-05" db="EMBL/GenBank/DDBJ databases">
        <authorList>
            <person name="Alioto T."/>
            <person name="Alioto T."/>
            <person name="Gomez Garrido J."/>
        </authorList>
    </citation>
    <scope>NUCLEOTIDE SEQUENCE</scope>
</reference>
<sequence length="173" mass="20081">MDALCEMEDTGLGIDLDEFLEKTVFGFRLWAILYGALGVISLVVVLLCCCVRFRIPRTKQEIEADYVRRQITRHFQKYLKTIQDSEMDEMDLQKALVRVKGVFDAEHQPSPSGSSRTEESGTEEHHSSRRDELHLRKVDPKKHNKFKLSNMIKSWSVFPSKVNQTNKPRELQV</sequence>
<organism evidence="3">
    <name type="scientific">Cacopsylla melanoneura</name>
    <dbReference type="NCBI Taxonomy" id="428564"/>
    <lineage>
        <taxon>Eukaryota</taxon>
        <taxon>Metazoa</taxon>
        <taxon>Ecdysozoa</taxon>
        <taxon>Arthropoda</taxon>
        <taxon>Hexapoda</taxon>
        <taxon>Insecta</taxon>
        <taxon>Pterygota</taxon>
        <taxon>Neoptera</taxon>
        <taxon>Paraneoptera</taxon>
        <taxon>Hemiptera</taxon>
        <taxon>Sternorrhyncha</taxon>
        <taxon>Psylloidea</taxon>
        <taxon>Psyllidae</taxon>
        <taxon>Psyllinae</taxon>
        <taxon>Cacopsylla</taxon>
    </lineage>
</organism>
<dbReference type="InterPro" id="IPR032006">
    <property type="entry name" value="TMIE"/>
</dbReference>
<evidence type="ECO:0008006" key="4">
    <source>
        <dbReference type="Google" id="ProtNLM"/>
    </source>
</evidence>
<dbReference type="EMBL" id="HBUF01083086">
    <property type="protein sequence ID" value="CAG6633582.1"/>
    <property type="molecule type" value="Transcribed_RNA"/>
</dbReference>
<keyword evidence="2" id="KW-1133">Transmembrane helix</keyword>
<evidence type="ECO:0000256" key="2">
    <source>
        <dbReference type="SAM" id="Phobius"/>
    </source>
</evidence>
<proteinExistence type="predicted"/>
<evidence type="ECO:0000256" key="1">
    <source>
        <dbReference type="SAM" id="MobiDB-lite"/>
    </source>
</evidence>
<accession>A0A8D8QLY5</accession>
<protein>
    <recommendedName>
        <fullName evidence="4">Transmembrane inner ear expressed protein</fullName>
    </recommendedName>
</protein>
<dbReference type="AlphaFoldDB" id="A0A8D8QLY5"/>